<proteinExistence type="predicted"/>
<evidence type="ECO:0000313" key="2">
    <source>
        <dbReference type="Proteomes" id="UP000236919"/>
    </source>
</evidence>
<dbReference type="Gene3D" id="3.40.390.10">
    <property type="entry name" value="Collagenase (Catalytic Domain)"/>
    <property type="match status" value="1"/>
</dbReference>
<dbReference type="AlphaFoldDB" id="A0A2S4MCD0"/>
<protein>
    <submittedName>
        <fullName evidence="1">Uncharacterized protein</fullName>
    </submittedName>
</protein>
<keyword evidence="2" id="KW-1185">Reference proteome</keyword>
<reference evidence="1 2" key="1">
    <citation type="submission" date="2018-01" db="EMBL/GenBank/DDBJ databases">
        <title>Genomic Encyclopedia of Type Strains, Phase III (KMG-III): the genomes of soil and plant-associated and newly described type strains.</title>
        <authorList>
            <person name="Whitman W."/>
        </authorList>
    </citation>
    <scope>NUCLEOTIDE SEQUENCE [LARGE SCALE GENOMIC DNA]</scope>
    <source>
        <strain evidence="1 2">1131</strain>
    </source>
</reference>
<accession>A0A2S4MCD0</accession>
<dbReference type="GO" id="GO:0008237">
    <property type="term" value="F:metallopeptidase activity"/>
    <property type="evidence" value="ECO:0007669"/>
    <property type="project" value="InterPro"/>
</dbReference>
<sequence>MGRTRYKPYTGQPTAVVLSKALTPGQFPRVNAHEIGHVIDQIVGEIPTAGLSDELRGLYNSLNNGHRNAAGTDARANAKPFLPQPNGYKGDDIPGEYMAEAIRAYMADPNYLKTVAPKTAARIREYANPNPTFNRTIQFNAIAAPAAGLAASGAVLAGSDDAKAAPMAPE</sequence>
<organism evidence="1 2">
    <name type="scientific">Bosea psychrotolerans</name>
    <dbReference type="NCBI Taxonomy" id="1871628"/>
    <lineage>
        <taxon>Bacteria</taxon>
        <taxon>Pseudomonadati</taxon>
        <taxon>Pseudomonadota</taxon>
        <taxon>Alphaproteobacteria</taxon>
        <taxon>Hyphomicrobiales</taxon>
        <taxon>Boseaceae</taxon>
        <taxon>Bosea</taxon>
    </lineage>
</organism>
<name>A0A2S4MCD0_9HYPH</name>
<comment type="caution">
    <text evidence="1">The sequence shown here is derived from an EMBL/GenBank/DDBJ whole genome shotgun (WGS) entry which is preliminary data.</text>
</comment>
<feature type="non-terminal residue" evidence="1">
    <location>
        <position position="170"/>
    </location>
</feature>
<dbReference type="InterPro" id="IPR024079">
    <property type="entry name" value="MetalloPept_cat_dom_sf"/>
</dbReference>
<gene>
    <name evidence="1" type="ORF">CYD53_10557</name>
</gene>
<dbReference type="SUPFAM" id="SSF55486">
    <property type="entry name" value="Metalloproteases ('zincins'), catalytic domain"/>
    <property type="match status" value="1"/>
</dbReference>
<dbReference type="Proteomes" id="UP000236919">
    <property type="component" value="Unassembled WGS sequence"/>
</dbReference>
<dbReference type="EMBL" id="PQFZ01000005">
    <property type="protein sequence ID" value="POR52392.1"/>
    <property type="molecule type" value="Genomic_DNA"/>
</dbReference>
<evidence type="ECO:0000313" key="1">
    <source>
        <dbReference type="EMBL" id="POR52392.1"/>
    </source>
</evidence>